<dbReference type="GO" id="GO:0051536">
    <property type="term" value="F:iron-sulfur cluster binding"/>
    <property type="evidence" value="ECO:0007669"/>
    <property type="project" value="UniProtKB-KW"/>
</dbReference>
<keyword evidence="3" id="KW-0411">Iron-sulfur</keyword>
<feature type="domain" description="4Fe-4S ferredoxin-type" evidence="4">
    <location>
        <begin position="180"/>
        <end position="201"/>
    </location>
</feature>
<dbReference type="InterPro" id="IPR017896">
    <property type="entry name" value="4Fe4S_Fe-S-bd"/>
</dbReference>
<evidence type="ECO:0000259" key="4">
    <source>
        <dbReference type="PROSITE" id="PS51379"/>
    </source>
</evidence>
<dbReference type="GO" id="GO:0046872">
    <property type="term" value="F:metal ion binding"/>
    <property type="evidence" value="ECO:0007669"/>
    <property type="project" value="UniProtKB-KW"/>
</dbReference>
<dbReference type="InterPro" id="IPR009051">
    <property type="entry name" value="Helical_ferredxn"/>
</dbReference>
<reference evidence="5 6" key="1">
    <citation type="journal article" date="2019" name="ISME J.">
        <title>Insights into ecological role of a new deltaproteobacterial order Candidatus Acidulodesulfobacterales by metagenomics and metatranscriptomics.</title>
        <authorList>
            <person name="Tan S."/>
            <person name="Liu J."/>
            <person name="Fang Y."/>
            <person name="Hedlund B.P."/>
            <person name="Lian Z.H."/>
            <person name="Huang L.Y."/>
            <person name="Li J.T."/>
            <person name="Huang L.N."/>
            <person name="Li W.J."/>
            <person name="Jiang H.C."/>
            <person name="Dong H.L."/>
            <person name="Shu W.S."/>
        </authorList>
    </citation>
    <scope>NUCLEOTIDE SEQUENCE [LARGE SCALE GENOMIC DNA]</scope>
    <source>
        <strain evidence="5">AP1</strain>
    </source>
</reference>
<gene>
    <name evidence="5" type="ORF">EVG15_08390</name>
</gene>
<keyword evidence="1" id="KW-0479">Metal-binding</keyword>
<evidence type="ECO:0000313" key="6">
    <source>
        <dbReference type="Proteomes" id="UP000319296"/>
    </source>
</evidence>
<dbReference type="PROSITE" id="PS51379">
    <property type="entry name" value="4FE4S_FER_2"/>
    <property type="match status" value="2"/>
</dbReference>
<dbReference type="Proteomes" id="UP000319296">
    <property type="component" value="Unassembled WGS sequence"/>
</dbReference>
<organism evidence="5 6">
    <name type="scientific">Candidatus Acididesulfobacter diazotrophicus</name>
    <dbReference type="NCBI Taxonomy" id="2597226"/>
    <lineage>
        <taxon>Bacteria</taxon>
        <taxon>Deltaproteobacteria</taxon>
        <taxon>Candidatus Acidulodesulfobacterales</taxon>
        <taxon>Candidatus Acididesulfobacter</taxon>
    </lineage>
</organism>
<proteinExistence type="predicted"/>
<dbReference type="Gene3D" id="1.10.1060.10">
    <property type="entry name" value="Alpha-helical ferredoxin"/>
    <property type="match status" value="1"/>
</dbReference>
<evidence type="ECO:0000313" key="5">
    <source>
        <dbReference type="EMBL" id="RZD17975.1"/>
    </source>
</evidence>
<comment type="caution">
    <text evidence="5">The sequence shown here is derived from an EMBL/GenBank/DDBJ whole genome shotgun (WGS) entry which is preliminary data.</text>
</comment>
<dbReference type="EMBL" id="SGBB01000017">
    <property type="protein sequence ID" value="RZD17975.1"/>
    <property type="molecule type" value="Genomic_DNA"/>
</dbReference>
<protein>
    <submittedName>
        <fullName evidence="5">Fe-S oxidoreductase</fullName>
    </submittedName>
</protein>
<keyword evidence="2" id="KW-0408">Iron</keyword>
<dbReference type="PROSITE" id="PS00198">
    <property type="entry name" value="4FE4S_FER_1"/>
    <property type="match status" value="1"/>
</dbReference>
<dbReference type="InterPro" id="IPR017900">
    <property type="entry name" value="4Fe4S_Fe_S_CS"/>
</dbReference>
<name>A0A519BL34_9DELT</name>
<evidence type="ECO:0000256" key="3">
    <source>
        <dbReference type="ARBA" id="ARBA00023014"/>
    </source>
</evidence>
<dbReference type="Pfam" id="PF13183">
    <property type="entry name" value="Fer4_8"/>
    <property type="match status" value="1"/>
</dbReference>
<sequence>MEKMNEKIQNIAKELLENKEVNLIIGFTKGSNPLRMRSVFITDPKDVSKLSFNSHCVQDLAVFLKKPEVKKFGKIGIVVKGCDEKAVNTLIQEYQLSRDNIKIIGLECHGVIKQNLADKGENSLNQSTVYDKCLSCEVHTPALYDYLVESDEQAFEINDNSIKPYAKIEELDLMTAEERNGFWQNEFEKCIKCYACRQVCPLCYCTRCIVEKNTPQWIETNIEETGNAQWNMIRAYHLSGRCIGCGECERACPVNIPLMLINEKMARDTFEKFGYKSGIDINAKPVFGTFDINDFNDFIK</sequence>
<accession>A0A519BL34</accession>
<evidence type="ECO:0000256" key="1">
    <source>
        <dbReference type="ARBA" id="ARBA00022723"/>
    </source>
</evidence>
<feature type="domain" description="4Fe-4S ferredoxin-type" evidence="4">
    <location>
        <begin position="233"/>
        <end position="263"/>
    </location>
</feature>
<evidence type="ECO:0000256" key="2">
    <source>
        <dbReference type="ARBA" id="ARBA00023004"/>
    </source>
</evidence>
<dbReference type="AlphaFoldDB" id="A0A519BL34"/>
<dbReference type="SUPFAM" id="SSF46548">
    <property type="entry name" value="alpha-helical ferredoxin"/>
    <property type="match status" value="1"/>
</dbReference>